<reference evidence="1" key="2">
    <citation type="journal article" date="2015" name="Data Brief">
        <title>Shoot transcriptome of the giant reed, Arundo donax.</title>
        <authorList>
            <person name="Barrero R.A."/>
            <person name="Guerrero F.D."/>
            <person name="Moolhuijzen P."/>
            <person name="Goolsby J.A."/>
            <person name="Tidwell J."/>
            <person name="Bellgard S.E."/>
            <person name="Bellgard M.I."/>
        </authorList>
    </citation>
    <scope>NUCLEOTIDE SEQUENCE</scope>
    <source>
        <tissue evidence="1">Shoot tissue taken approximately 20 cm above the soil surface</tissue>
    </source>
</reference>
<dbReference type="AlphaFoldDB" id="A0A0A8ZRJ2"/>
<sequence>MDSYLVKCIVQDGGGMFCCMKHNFLYRIQIKSMFC</sequence>
<protein>
    <submittedName>
        <fullName evidence="1">Uncharacterized protein</fullName>
    </submittedName>
</protein>
<proteinExistence type="predicted"/>
<evidence type="ECO:0000313" key="1">
    <source>
        <dbReference type="EMBL" id="JAD37447.1"/>
    </source>
</evidence>
<organism evidence="1">
    <name type="scientific">Arundo donax</name>
    <name type="common">Giant reed</name>
    <name type="synonym">Donax arundinaceus</name>
    <dbReference type="NCBI Taxonomy" id="35708"/>
    <lineage>
        <taxon>Eukaryota</taxon>
        <taxon>Viridiplantae</taxon>
        <taxon>Streptophyta</taxon>
        <taxon>Embryophyta</taxon>
        <taxon>Tracheophyta</taxon>
        <taxon>Spermatophyta</taxon>
        <taxon>Magnoliopsida</taxon>
        <taxon>Liliopsida</taxon>
        <taxon>Poales</taxon>
        <taxon>Poaceae</taxon>
        <taxon>PACMAD clade</taxon>
        <taxon>Arundinoideae</taxon>
        <taxon>Arundineae</taxon>
        <taxon>Arundo</taxon>
    </lineage>
</organism>
<name>A0A0A8ZRJ2_ARUDO</name>
<accession>A0A0A8ZRJ2</accession>
<dbReference type="EMBL" id="GBRH01260448">
    <property type="protein sequence ID" value="JAD37447.1"/>
    <property type="molecule type" value="Transcribed_RNA"/>
</dbReference>
<reference evidence="1" key="1">
    <citation type="submission" date="2014-09" db="EMBL/GenBank/DDBJ databases">
        <authorList>
            <person name="Magalhaes I.L.F."/>
            <person name="Oliveira U."/>
            <person name="Santos F.R."/>
            <person name="Vidigal T.H.D.A."/>
            <person name="Brescovit A.D."/>
            <person name="Santos A.J."/>
        </authorList>
    </citation>
    <scope>NUCLEOTIDE SEQUENCE</scope>
    <source>
        <tissue evidence="1">Shoot tissue taken approximately 20 cm above the soil surface</tissue>
    </source>
</reference>